<feature type="transmembrane region" description="Helical" evidence="10">
    <location>
        <begin position="236"/>
        <end position="255"/>
    </location>
</feature>
<dbReference type="Proteomes" id="UP001235939">
    <property type="component" value="Chromosome 15"/>
</dbReference>
<keyword evidence="7 8" id="KW-0371">Homeobox</keyword>
<accession>A0ABY6L9U0</accession>
<keyword evidence="14" id="KW-1185">Reference proteome</keyword>
<feature type="transmembrane region" description="Helical" evidence="10">
    <location>
        <begin position="377"/>
        <end position="399"/>
    </location>
</feature>
<evidence type="ECO:0000256" key="11">
    <source>
        <dbReference type="SAM" id="SignalP"/>
    </source>
</evidence>
<evidence type="ECO:0000256" key="9">
    <source>
        <dbReference type="SAM" id="MobiDB-lite"/>
    </source>
</evidence>
<feature type="region of interest" description="Disordered" evidence="9">
    <location>
        <begin position="497"/>
        <end position="535"/>
    </location>
</feature>
<dbReference type="InterPro" id="IPR009057">
    <property type="entry name" value="Homeodomain-like_sf"/>
</dbReference>
<protein>
    <submittedName>
        <fullName evidence="13">SERINC3</fullName>
    </submittedName>
</protein>
<dbReference type="CDD" id="cd00086">
    <property type="entry name" value="homeodomain"/>
    <property type="match status" value="1"/>
</dbReference>
<dbReference type="Pfam" id="PF03348">
    <property type="entry name" value="Serinc"/>
    <property type="match status" value="1"/>
</dbReference>
<feature type="transmembrane region" description="Helical" evidence="10">
    <location>
        <begin position="157"/>
        <end position="178"/>
    </location>
</feature>
<sequence>MGSILTCLSTFTIGHCACCCGEEACGFWCRSCPSCRNSTSTRFMYAILLFLVVFLCFILMAPSMQLRLRHAVPFCHNATNDTAAACDRNVAFLAVYRSCFAICVFFALFCLIMFDVESSIDPRSWIQNGFWFPKLIVLVLITTGAFYIHADTVFDIILMYFGIVASFMFILIQLLFLVDFAHCWAEDWLQKFEDTGLNIYYCGVMTFTIINYGLGLFGTVYMFIQYALGRSCVLHRFLLIWNTLLCIVLSVASIIPKVQEAQPRSGLLQASVVSLYATYLTWSALNSSPYEKCMPVLPNMSANSIVGILLSSCVVIYSTLRNTTQSKVNRLSMGPDIPAGGSAKKGDEEEAGTDNDNKKRLKVWDDEQAEVNYNWSFFHFMFGLASLYLMMTFTSWYVPGAPSDHPNSGSLWVKVVSSWLAVGLLSSGTPEVQRSCVWIIGNKELACLCRLSTRTPEVQRPCYLLGLQQVSDVMAPRRAKPSDYSDHGMAAAVHRRFSDPVEKSDSPVVDPTTSAVDDDPKKKKRQRRQRTHFTSQQLQELEATFARNRYPDMSTREEIAMWTNLTEARVRVTTPYGVLGLRKTQVSGNHAVGKLKSQVTTL</sequence>
<evidence type="ECO:0000256" key="10">
    <source>
        <dbReference type="SAM" id="Phobius"/>
    </source>
</evidence>
<evidence type="ECO:0000313" key="13">
    <source>
        <dbReference type="EMBL" id="UYV77906.1"/>
    </source>
</evidence>
<keyword evidence="6 10" id="KW-0472">Membrane</keyword>
<gene>
    <name evidence="13" type="ORF">LAZ67_15002777</name>
</gene>
<feature type="transmembrane region" description="Helical" evidence="10">
    <location>
        <begin position="130"/>
        <end position="150"/>
    </location>
</feature>
<feature type="transmembrane region" description="Helical" evidence="10">
    <location>
        <begin position="43"/>
        <end position="61"/>
    </location>
</feature>
<feature type="transmembrane region" description="Helical" evidence="10">
    <location>
        <begin position="94"/>
        <end position="114"/>
    </location>
</feature>
<dbReference type="PROSITE" id="PS50071">
    <property type="entry name" value="HOMEOBOX_2"/>
    <property type="match status" value="1"/>
</dbReference>
<evidence type="ECO:0000256" key="1">
    <source>
        <dbReference type="ARBA" id="ARBA00004123"/>
    </source>
</evidence>
<feature type="compositionally biased region" description="Basic residues" evidence="9">
    <location>
        <begin position="522"/>
        <end position="531"/>
    </location>
</feature>
<evidence type="ECO:0000259" key="12">
    <source>
        <dbReference type="PROSITE" id="PS50071"/>
    </source>
</evidence>
<evidence type="ECO:0000256" key="7">
    <source>
        <dbReference type="PROSITE-ProRule" id="PRU00108"/>
    </source>
</evidence>
<name>A0ABY6L9U0_9ARAC</name>
<keyword evidence="7 8" id="KW-0238">DNA-binding</keyword>
<dbReference type="PANTHER" id="PTHR10383">
    <property type="entry name" value="SERINE INCORPORATOR"/>
    <property type="match status" value="1"/>
</dbReference>
<dbReference type="InterPro" id="IPR001356">
    <property type="entry name" value="HD"/>
</dbReference>
<evidence type="ECO:0000256" key="3">
    <source>
        <dbReference type="ARBA" id="ARBA00006665"/>
    </source>
</evidence>
<comment type="similarity">
    <text evidence="3">Belongs to the TDE1 family.</text>
</comment>
<evidence type="ECO:0000313" key="14">
    <source>
        <dbReference type="Proteomes" id="UP001235939"/>
    </source>
</evidence>
<evidence type="ECO:0000256" key="4">
    <source>
        <dbReference type="ARBA" id="ARBA00022692"/>
    </source>
</evidence>
<evidence type="ECO:0000256" key="2">
    <source>
        <dbReference type="ARBA" id="ARBA00004141"/>
    </source>
</evidence>
<keyword evidence="4 10" id="KW-0812">Transmembrane</keyword>
<evidence type="ECO:0000256" key="5">
    <source>
        <dbReference type="ARBA" id="ARBA00022989"/>
    </source>
</evidence>
<dbReference type="SUPFAM" id="SSF46689">
    <property type="entry name" value="Homeodomain-like"/>
    <property type="match status" value="1"/>
</dbReference>
<feature type="DNA-binding region" description="Homeobox" evidence="7">
    <location>
        <begin position="526"/>
        <end position="573"/>
    </location>
</feature>
<keyword evidence="5 10" id="KW-1133">Transmembrane helix</keyword>
<reference evidence="13 14" key="1">
    <citation type="submission" date="2022-01" db="EMBL/GenBank/DDBJ databases">
        <title>A chromosomal length assembly of Cordylochernes scorpioides.</title>
        <authorList>
            <person name="Zeh D."/>
            <person name="Zeh J."/>
        </authorList>
    </citation>
    <scope>NUCLEOTIDE SEQUENCE [LARGE SCALE GENOMIC DNA]</scope>
    <source>
        <strain evidence="13">IN4F17</strain>
        <tissue evidence="13">Whole Body</tissue>
    </source>
</reference>
<feature type="region of interest" description="Disordered" evidence="9">
    <location>
        <begin position="331"/>
        <end position="356"/>
    </location>
</feature>
<dbReference type="InterPro" id="IPR005016">
    <property type="entry name" value="TDE1/TMS"/>
</dbReference>
<feature type="transmembrane region" description="Helical" evidence="10">
    <location>
        <begin position="297"/>
        <end position="320"/>
    </location>
</feature>
<dbReference type="Pfam" id="PF00046">
    <property type="entry name" value="Homeodomain"/>
    <property type="match status" value="1"/>
</dbReference>
<feature type="domain" description="Homeobox" evidence="12">
    <location>
        <begin position="524"/>
        <end position="572"/>
    </location>
</feature>
<dbReference type="SMART" id="SM00389">
    <property type="entry name" value="HOX"/>
    <property type="match status" value="1"/>
</dbReference>
<organism evidence="13 14">
    <name type="scientific">Cordylochernes scorpioides</name>
    <dbReference type="NCBI Taxonomy" id="51811"/>
    <lineage>
        <taxon>Eukaryota</taxon>
        <taxon>Metazoa</taxon>
        <taxon>Ecdysozoa</taxon>
        <taxon>Arthropoda</taxon>
        <taxon>Chelicerata</taxon>
        <taxon>Arachnida</taxon>
        <taxon>Pseudoscorpiones</taxon>
        <taxon>Cheliferoidea</taxon>
        <taxon>Chernetidae</taxon>
        <taxon>Cordylochernes</taxon>
    </lineage>
</organism>
<keyword evidence="7 8" id="KW-0539">Nucleus</keyword>
<evidence type="ECO:0000256" key="6">
    <source>
        <dbReference type="ARBA" id="ARBA00023136"/>
    </source>
</evidence>
<feature type="signal peptide" evidence="11">
    <location>
        <begin position="1"/>
        <end position="16"/>
    </location>
</feature>
<comment type="subcellular location">
    <subcellularLocation>
        <location evidence="2">Membrane</location>
        <topology evidence="2">Multi-pass membrane protein</topology>
    </subcellularLocation>
    <subcellularLocation>
        <location evidence="1 7 8">Nucleus</location>
    </subcellularLocation>
</comment>
<proteinExistence type="inferred from homology"/>
<dbReference type="Gene3D" id="1.10.10.60">
    <property type="entry name" value="Homeodomain-like"/>
    <property type="match status" value="1"/>
</dbReference>
<keyword evidence="11" id="KW-0732">Signal</keyword>
<feature type="transmembrane region" description="Helical" evidence="10">
    <location>
        <begin position="198"/>
        <end position="224"/>
    </location>
</feature>
<feature type="chain" id="PRO_5046172489" evidence="11">
    <location>
        <begin position="17"/>
        <end position="602"/>
    </location>
</feature>
<dbReference type="PANTHER" id="PTHR10383:SF9">
    <property type="entry name" value="SERINE INCORPORATOR, ISOFORM F"/>
    <property type="match status" value="1"/>
</dbReference>
<dbReference type="EMBL" id="CP092877">
    <property type="protein sequence ID" value="UYV77906.1"/>
    <property type="molecule type" value="Genomic_DNA"/>
</dbReference>
<evidence type="ECO:0000256" key="8">
    <source>
        <dbReference type="RuleBase" id="RU000682"/>
    </source>
</evidence>